<keyword evidence="7 13" id="KW-0675">Receptor</keyword>
<evidence type="ECO:0000256" key="6">
    <source>
        <dbReference type="ARBA" id="ARBA00023136"/>
    </source>
</evidence>
<dbReference type="Proteomes" id="UP000786811">
    <property type="component" value="Unassembled WGS sequence"/>
</dbReference>
<comment type="subcellular location">
    <subcellularLocation>
        <location evidence="1">Membrane</location>
        <topology evidence="1">Multi-pass membrane protein</topology>
    </subcellularLocation>
</comment>
<evidence type="ECO:0000256" key="11">
    <source>
        <dbReference type="ARBA" id="ARBA00038679"/>
    </source>
</evidence>
<keyword evidence="14" id="KW-1185">Reference proteome</keyword>
<evidence type="ECO:0000256" key="7">
    <source>
        <dbReference type="ARBA" id="ARBA00023170"/>
    </source>
</evidence>
<comment type="caution">
    <text evidence="13">The sequence shown here is derived from an EMBL/GenBank/DDBJ whole genome shotgun (WGS) entry which is preliminary data.</text>
</comment>
<dbReference type="PANTHER" id="PTHR21137">
    <property type="entry name" value="ODORANT RECEPTOR"/>
    <property type="match status" value="1"/>
</dbReference>
<feature type="transmembrane region" description="Helical" evidence="12">
    <location>
        <begin position="265"/>
        <end position="288"/>
    </location>
</feature>
<dbReference type="EMBL" id="CAJNRD030001116">
    <property type="protein sequence ID" value="CAG5075662.1"/>
    <property type="molecule type" value="Genomic_DNA"/>
</dbReference>
<comment type="function">
    <text evidence="9">Odorant receptor which mediates acceptance or avoidance behavior, depending on its substrates. The odorant receptor repertoire encodes a large collection of odor stimuli that vary widely in identity, intensity, and duration. May form a complex with Orco to form odorant-sensing units, providing sensitive and prolonged odorant signaling and calcium permeability.</text>
</comment>
<feature type="non-terminal residue" evidence="13">
    <location>
        <position position="1"/>
    </location>
</feature>
<dbReference type="GO" id="GO:0004984">
    <property type="term" value="F:olfactory receptor activity"/>
    <property type="evidence" value="ECO:0007669"/>
    <property type="project" value="InterPro"/>
</dbReference>
<reference evidence="13" key="1">
    <citation type="submission" date="2021-04" db="EMBL/GenBank/DDBJ databases">
        <authorList>
            <person name="Chebbi M.A.C M."/>
        </authorList>
    </citation>
    <scope>NUCLEOTIDE SEQUENCE</scope>
</reference>
<sequence>MEVLTDSFLVLKLFAGWVPLRWSLSLKEKIYNLYTLIIEMILVTFCISCIVDLFLTENIDDIVHTMSMAFTIMTVFAKLTLMTVKRNAILHIFQLLQSDTCIIKSDEEAHIQLGHDKRIKNVTMQYGGLACVAVIAISGASMIENVPTRTLPISGWFPYQHSNSTGYWFAYFHQIIALSYGGMIGLSFDTIAFGVMIQNSSQLRILKHRLENFTEIITKHRQHQNIKILHFSVRSLERKVLQKLINHHQVIIQYSRLSNDVFSPVIFLQYTLSSLILCMCVQSLTKLAFMGPEFVFLLVFLGCMLLQIYLYCWYGNEVMLESMDLSVSIYKMNWYFLTNECKKDLLIMKTRTLEPIKYTSGTLIELSLDSFTNLVKFSYSVYNLLHQR</sequence>
<feature type="transmembrane region" description="Helical" evidence="12">
    <location>
        <begin position="294"/>
        <end position="314"/>
    </location>
</feature>
<keyword evidence="8" id="KW-0807">Transducer</keyword>
<evidence type="ECO:0000256" key="5">
    <source>
        <dbReference type="ARBA" id="ARBA00022989"/>
    </source>
</evidence>
<dbReference type="OrthoDB" id="6597368at2759"/>
<accession>A0A8J2H3X4</accession>
<dbReference type="InterPro" id="IPR004117">
    <property type="entry name" value="7tm6_olfct_rcpt"/>
</dbReference>
<evidence type="ECO:0000313" key="13">
    <source>
        <dbReference type="EMBL" id="CAG5075662.1"/>
    </source>
</evidence>
<keyword evidence="4" id="KW-0552">Olfaction</keyword>
<evidence type="ECO:0000256" key="12">
    <source>
        <dbReference type="SAM" id="Phobius"/>
    </source>
</evidence>
<feature type="transmembrane region" description="Helical" evidence="12">
    <location>
        <begin position="126"/>
        <end position="143"/>
    </location>
</feature>
<keyword evidence="5 12" id="KW-1133">Transmembrane helix</keyword>
<name>A0A8J2H3X4_COTCN</name>
<organism evidence="13 14">
    <name type="scientific">Cotesia congregata</name>
    <name type="common">Parasitoid wasp</name>
    <name type="synonym">Apanteles congregatus</name>
    <dbReference type="NCBI Taxonomy" id="51543"/>
    <lineage>
        <taxon>Eukaryota</taxon>
        <taxon>Metazoa</taxon>
        <taxon>Ecdysozoa</taxon>
        <taxon>Arthropoda</taxon>
        <taxon>Hexapoda</taxon>
        <taxon>Insecta</taxon>
        <taxon>Pterygota</taxon>
        <taxon>Neoptera</taxon>
        <taxon>Endopterygota</taxon>
        <taxon>Hymenoptera</taxon>
        <taxon>Apocrita</taxon>
        <taxon>Ichneumonoidea</taxon>
        <taxon>Braconidae</taxon>
        <taxon>Microgastrinae</taxon>
        <taxon>Cotesia</taxon>
    </lineage>
</organism>
<protein>
    <submittedName>
        <fullName evidence="13">Olfactory receptor 126</fullName>
    </submittedName>
</protein>
<evidence type="ECO:0000256" key="4">
    <source>
        <dbReference type="ARBA" id="ARBA00022725"/>
    </source>
</evidence>
<gene>
    <name evidence="13" type="ORF">HICCMSTLAB_LOCUS1798</name>
</gene>
<evidence type="ECO:0000256" key="10">
    <source>
        <dbReference type="ARBA" id="ARBA00037946"/>
    </source>
</evidence>
<keyword evidence="2" id="KW-0716">Sensory transduction</keyword>
<proteinExistence type="inferred from homology"/>
<dbReference type="Pfam" id="PF02949">
    <property type="entry name" value="7tm_6"/>
    <property type="match status" value="1"/>
</dbReference>
<feature type="transmembrane region" description="Helical" evidence="12">
    <location>
        <begin position="171"/>
        <end position="197"/>
    </location>
</feature>
<dbReference type="AlphaFoldDB" id="A0A8J2H3X4"/>
<keyword evidence="3 12" id="KW-0812">Transmembrane</keyword>
<dbReference type="PANTHER" id="PTHR21137:SF37">
    <property type="entry name" value="ODORANT RECEPTOR 46A, ISOFORM B-RELATED"/>
    <property type="match status" value="1"/>
</dbReference>
<evidence type="ECO:0000256" key="9">
    <source>
        <dbReference type="ARBA" id="ARBA00037764"/>
    </source>
</evidence>
<evidence type="ECO:0000256" key="8">
    <source>
        <dbReference type="ARBA" id="ARBA00023224"/>
    </source>
</evidence>
<dbReference type="GO" id="GO:0007165">
    <property type="term" value="P:signal transduction"/>
    <property type="evidence" value="ECO:0007669"/>
    <property type="project" value="UniProtKB-KW"/>
</dbReference>
<feature type="transmembrane region" description="Helical" evidence="12">
    <location>
        <begin position="62"/>
        <end position="81"/>
    </location>
</feature>
<dbReference type="GO" id="GO:0005886">
    <property type="term" value="C:plasma membrane"/>
    <property type="evidence" value="ECO:0007669"/>
    <property type="project" value="TreeGrafter"/>
</dbReference>
<keyword evidence="6 12" id="KW-0472">Membrane</keyword>
<evidence type="ECO:0000256" key="2">
    <source>
        <dbReference type="ARBA" id="ARBA00022606"/>
    </source>
</evidence>
<evidence type="ECO:0000313" key="14">
    <source>
        <dbReference type="Proteomes" id="UP000786811"/>
    </source>
</evidence>
<comment type="similarity">
    <text evidence="10">Belongs to the insect chemoreceptor superfamily. Heteromeric odorant receptor channel (TC 1.A.69) family. Or2a subfamily.</text>
</comment>
<dbReference type="GO" id="GO:0005549">
    <property type="term" value="F:odorant binding"/>
    <property type="evidence" value="ECO:0007669"/>
    <property type="project" value="InterPro"/>
</dbReference>
<comment type="subunit">
    <text evidence="11">Interacts with Orco. Complexes exist early in the endomembrane system in olfactory sensory neurons (OSNs), coupling these complexes to the conserved ciliary trafficking pathway.</text>
</comment>
<evidence type="ECO:0000256" key="1">
    <source>
        <dbReference type="ARBA" id="ARBA00004141"/>
    </source>
</evidence>
<feature type="transmembrane region" description="Helical" evidence="12">
    <location>
        <begin position="31"/>
        <end position="56"/>
    </location>
</feature>
<evidence type="ECO:0000256" key="3">
    <source>
        <dbReference type="ARBA" id="ARBA00022692"/>
    </source>
</evidence>